<evidence type="ECO:0000313" key="1">
    <source>
        <dbReference type="EMBL" id="SCB71587.1"/>
    </source>
</evidence>
<gene>
    <name evidence="1" type="ORF">BWGO95_05837</name>
</gene>
<reference evidence="1 2" key="1">
    <citation type="submission" date="2016-08" db="EMBL/GenBank/DDBJ databases">
        <authorList>
            <person name="Seilhamer J.J."/>
        </authorList>
    </citation>
    <scope>NUCLEOTIDE SEQUENCE [LARGE SCALE GENOMIC DNA]</scope>
    <source>
        <strain evidence="1 2">SDA_GO95</strain>
    </source>
</reference>
<protein>
    <submittedName>
        <fullName evidence="1">Uncharacterized protein</fullName>
    </submittedName>
</protein>
<name>A0A1G4EWR1_BACMY</name>
<dbReference type="Proteomes" id="UP000195696">
    <property type="component" value="Unassembled WGS sequence"/>
</dbReference>
<dbReference type="AlphaFoldDB" id="A0A1G4EWR1"/>
<accession>A0A1G4EWR1</accession>
<sequence>MKDVKIEDVGEELKIIVDGKEIACATHMAKAVAENLLVGLDQAGAINLTIVDLTK</sequence>
<dbReference type="EMBL" id="FMAK01000082">
    <property type="protein sequence ID" value="SCB71587.1"/>
    <property type="molecule type" value="Genomic_DNA"/>
</dbReference>
<proteinExistence type="predicted"/>
<evidence type="ECO:0000313" key="2">
    <source>
        <dbReference type="Proteomes" id="UP000195696"/>
    </source>
</evidence>
<dbReference type="RefSeq" id="WP_165762460.1">
    <property type="nucleotide sequence ID" value="NZ_FMAK01000082.1"/>
</dbReference>
<organism evidence="1 2">
    <name type="scientific">Bacillus mycoides</name>
    <dbReference type="NCBI Taxonomy" id="1405"/>
    <lineage>
        <taxon>Bacteria</taxon>
        <taxon>Bacillati</taxon>
        <taxon>Bacillota</taxon>
        <taxon>Bacilli</taxon>
        <taxon>Bacillales</taxon>
        <taxon>Bacillaceae</taxon>
        <taxon>Bacillus</taxon>
        <taxon>Bacillus cereus group</taxon>
    </lineage>
</organism>